<dbReference type="Proteomes" id="UP000231586">
    <property type="component" value="Unassembled WGS sequence"/>
</dbReference>
<dbReference type="AlphaFoldDB" id="A0A2M8WUY3"/>
<protein>
    <submittedName>
        <fullName evidence="1">Uncharacterized protein</fullName>
    </submittedName>
</protein>
<accession>A0A2M8WUY3</accession>
<sequence length="49" mass="5509">MNATSIKFVTIKHMTIDRPTTHVSRHLAWPGGERGYSRPIGSSTWCQPV</sequence>
<evidence type="ECO:0000313" key="2">
    <source>
        <dbReference type="Proteomes" id="UP000231586"/>
    </source>
</evidence>
<reference evidence="1 2" key="1">
    <citation type="submission" date="2017-11" db="EMBL/GenBank/DDBJ databases">
        <title>Genomic Encyclopedia of Archaeal and Bacterial Type Strains, Phase II (KMG-II): From Individual Species to Whole Genera.</title>
        <authorList>
            <person name="Goeker M."/>
        </authorList>
    </citation>
    <scope>NUCLEOTIDE SEQUENCE [LARGE SCALE GENOMIC DNA]</scope>
    <source>
        <strain evidence="1 2">DSM 22413</strain>
    </source>
</reference>
<keyword evidence="2" id="KW-1185">Reference proteome</keyword>
<organism evidence="1 2">
    <name type="scientific">Luteimicrobium subarcticum</name>
    <dbReference type="NCBI Taxonomy" id="620910"/>
    <lineage>
        <taxon>Bacteria</taxon>
        <taxon>Bacillati</taxon>
        <taxon>Actinomycetota</taxon>
        <taxon>Actinomycetes</taxon>
        <taxon>Micrococcales</taxon>
        <taxon>Luteimicrobium</taxon>
    </lineage>
</organism>
<gene>
    <name evidence="1" type="ORF">CLV34_0592</name>
</gene>
<dbReference type="EMBL" id="PGTZ01000006">
    <property type="protein sequence ID" value="PJI94745.1"/>
    <property type="molecule type" value="Genomic_DNA"/>
</dbReference>
<evidence type="ECO:0000313" key="1">
    <source>
        <dbReference type="EMBL" id="PJI94745.1"/>
    </source>
</evidence>
<proteinExistence type="predicted"/>
<name>A0A2M8WUY3_9MICO</name>
<comment type="caution">
    <text evidence="1">The sequence shown here is derived from an EMBL/GenBank/DDBJ whole genome shotgun (WGS) entry which is preliminary data.</text>
</comment>